<accession>A0A6A4P0M0</accession>
<feature type="region of interest" description="Disordered" evidence="1">
    <location>
        <begin position="107"/>
        <end position="162"/>
    </location>
</feature>
<dbReference type="EMBL" id="WOCE01000017">
    <property type="protein sequence ID" value="KAE9596085.1"/>
    <property type="molecule type" value="Genomic_DNA"/>
</dbReference>
<dbReference type="OrthoDB" id="1741718at2759"/>
<comment type="caution">
    <text evidence="2">The sequence shown here is derived from an EMBL/GenBank/DDBJ whole genome shotgun (WGS) entry which is preliminary data.</text>
</comment>
<organism evidence="2 3">
    <name type="scientific">Lupinus albus</name>
    <name type="common">White lupine</name>
    <name type="synonym">Lupinus termis</name>
    <dbReference type="NCBI Taxonomy" id="3870"/>
    <lineage>
        <taxon>Eukaryota</taxon>
        <taxon>Viridiplantae</taxon>
        <taxon>Streptophyta</taxon>
        <taxon>Embryophyta</taxon>
        <taxon>Tracheophyta</taxon>
        <taxon>Spermatophyta</taxon>
        <taxon>Magnoliopsida</taxon>
        <taxon>eudicotyledons</taxon>
        <taxon>Gunneridae</taxon>
        <taxon>Pentapetalae</taxon>
        <taxon>rosids</taxon>
        <taxon>fabids</taxon>
        <taxon>Fabales</taxon>
        <taxon>Fabaceae</taxon>
        <taxon>Papilionoideae</taxon>
        <taxon>50 kb inversion clade</taxon>
        <taxon>genistoids sensu lato</taxon>
        <taxon>core genistoids</taxon>
        <taxon>Genisteae</taxon>
        <taxon>Lupinus</taxon>
    </lineage>
</organism>
<name>A0A6A4P0M0_LUPAL</name>
<evidence type="ECO:0000256" key="1">
    <source>
        <dbReference type="SAM" id="MobiDB-lite"/>
    </source>
</evidence>
<dbReference type="PANTHER" id="PTHR33257">
    <property type="entry name" value="OS05G0165500 PROTEIN"/>
    <property type="match status" value="1"/>
</dbReference>
<sequence>MMSKPSNFPQRPSPIIVQRKKNKNMMCLEEQLTRELSNISNEGYHGGESASVPFVWESEPGTPKVRVNEIFMPPLTPPPSYQQKAITKKTITKAKIKNSPKATSLFQTIFPKRGTKKPSHEAPPLSNSSSSSSLSSSSPRRLSYSAPSSPMTHSRKGEEEDLYDVPRSSLCFGYAGSRGFYSSMFKKVLLGDFM</sequence>
<feature type="compositionally biased region" description="Low complexity" evidence="1">
    <location>
        <begin position="123"/>
        <end position="150"/>
    </location>
</feature>
<dbReference type="AlphaFoldDB" id="A0A6A4P0M0"/>
<dbReference type="Proteomes" id="UP000447434">
    <property type="component" value="Chromosome 17"/>
</dbReference>
<proteinExistence type="predicted"/>
<evidence type="ECO:0000313" key="2">
    <source>
        <dbReference type="EMBL" id="KAE9596085.1"/>
    </source>
</evidence>
<dbReference type="PANTHER" id="PTHR33257:SF46">
    <property type="entry name" value="OVATE FAMILY PROTEIN"/>
    <property type="match status" value="1"/>
</dbReference>
<reference evidence="3" key="1">
    <citation type="journal article" date="2020" name="Nat. Commun.">
        <title>Genome sequence of the cluster root forming white lupin.</title>
        <authorList>
            <person name="Hufnagel B."/>
            <person name="Marques A."/>
            <person name="Soriano A."/>
            <person name="Marques L."/>
            <person name="Divol F."/>
            <person name="Doumas P."/>
            <person name="Sallet E."/>
            <person name="Mancinotti D."/>
            <person name="Carrere S."/>
            <person name="Marande W."/>
            <person name="Arribat S."/>
            <person name="Keller J."/>
            <person name="Huneau C."/>
            <person name="Blein T."/>
            <person name="Aime D."/>
            <person name="Laguerre M."/>
            <person name="Taylor J."/>
            <person name="Schubert V."/>
            <person name="Nelson M."/>
            <person name="Geu-Flores F."/>
            <person name="Crespi M."/>
            <person name="Gallardo-Guerrero K."/>
            <person name="Delaux P.-M."/>
            <person name="Salse J."/>
            <person name="Berges H."/>
            <person name="Guyot R."/>
            <person name="Gouzy J."/>
            <person name="Peret B."/>
        </authorList>
    </citation>
    <scope>NUCLEOTIDE SEQUENCE [LARGE SCALE GENOMIC DNA]</scope>
    <source>
        <strain evidence="3">cv. Amiga</strain>
    </source>
</reference>
<gene>
    <name evidence="2" type="ORF">Lalb_Chr17g0345561</name>
</gene>
<keyword evidence="3" id="KW-1185">Reference proteome</keyword>
<protein>
    <submittedName>
        <fullName evidence="2">Uncharacterized protein</fullName>
    </submittedName>
</protein>
<evidence type="ECO:0000313" key="3">
    <source>
        <dbReference type="Proteomes" id="UP000447434"/>
    </source>
</evidence>